<dbReference type="Proteomes" id="UP001530293">
    <property type="component" value="Unassembled WGS sequence"/>
</dbReference>
<reference evidence="3 4" key="1">
    <citation type="submission" date="2024-10" db="EMBL/GenBank/DDBJ databases">
        <title>Updated reference genomes for cyclostephanoid diatoms.</title>
        <authorList>
            <person name="Roberts W.R."/>
            <person name="Alverson A.J."/>
        </authorList>
    </citation>
    <scope>NUCLEOTIDE SEQUENCE [LARGE SCALE GENOMIC DNA]</scope>
    <source>
        <strain evidence="3 4">AJA232-27</strain>
    </source>
</reference>
<comment type="caution">
    <text evidence="3">The sequence shown here is derived from an EMBL/GenBank/DDBJ whole genome shotgun (WGS) entry which is preliminary data.</text>
</comment>
<feature type="region of interest" description="Disordered" evidence="1">
    <location>
        <begin position="55"/>
        <end position="76"/>
    </location>
</feature>
<organism evidence="3 4">
    <name type="scientific">Discostella pseudostelligera</name>
    <dbReference type="NCBI Taxonomy" id="259834"/>
    <lineage>
        <taxon>Eukaryota</taxon>
        <taxon>Sar</taxon>
        <taxon>Stramenopiles</taxon>
        <taxon>Ochrophyta</taxon>
        <taxon>Bacillariophyta</taxon>
        <taxon>Coscinodiscophyceae</taxon>
        <taxon>Thalassiosirophycidae</taxon>
        <taxon>Stephanodiscales</taxon>
        <taxon>Stephanodiscaceae</taxon>
        <taxon>Discostella</taxon>
    </lineage>
</organism>
<accession>A0ABD3NAL1</accession>
<gene>
    <name evidence="3" type="ORF">ACHAWU_005580</name>
</gene>
<dbReference type="CDD" id="cd14726">
    <property type="entry name" value="TraB_PrgY-like"/>
    <property type="match status" value="1"/>
</dbReference>
<dbReference type="InterPro" id="IPR002816">
    <property type="entry name" value="TraB/PrgY/GumN_fam"/>
</dbReference>
<evidence type="ECO:0000313" key="3">
    <source>
        <dbReference type="EMBL" id="KAL3772403.1"/>
    </source>
</evidence>
<proteinExistence type="predicted"/>
<evidence type="ECO:0000256" key="2">
    <source>
        <dbReference type="SAM" id="SignalP"/>
    </source>
</evidence>
<protein>
    <submittedName>
        <fullName evidence="3">Uncharacterized protein</fullName>
    </submittedName>
</protein>
<dbReference type="Pfam" id="PF01963">
    <property type="entry name" value="TraB_PrgY_gumN"/>
    <property type="match status" value="1"/>
</dbReference>
<feature type="signal peptide" evidence="2">
    <location>
        <begin position="1"/>
        <end position="24"/>
    </location>
</feature>
<evidence type="ECO:0000256" key="1">
    <source>
        <dbReference type="SAM" id="MobiDB-lite"/>
    </source>
</evidence>
<keyword evidence="4" id="KW-1185">Reference proteome</keyword>
<dbReference type="InterPro" id="IPR046345">
    <property type="entry name" value="TraB_PrgY-like"/>
</dbReference>
<feature type="chain" id="PRO_5044782613" evidence="2">
    <location>
        <begin position="25"/>
        <end position="439"/>
    </location>
</feature>
<dbReference type="AlphaFoldDB" id="A0ABD3NAL1"/>
<dbReference type="EMBL" id="JALLBG020000011">
    <property type="protein sequence ID" value="KAL3772403.1"/>
    <property type="molecule type" value="Genomic_DNA"/>
</dbReference>
<keyword evidence="2" id="KW-0732">Signal</keyword>
<name>A0ABD3NAL1_9STRA</name>
<evidence type="ECO:0000313" key="4">
    <source>
        <dbReference type="Proteomes" id="UP001530293"/>
    </source>
</evidence>
<sequence>MIFSAERIAIITWLFAVLFVSTNAVQSSSSSDLSGHGIQSTLRDDNGSQLLLSSSSTVDSLNDNPEDDWRKTLPSGLRNRDGAPLHRIEMNGAVIYLLGTSHVSRSSCDDARLLMQHVRPAHHVGCWDGHYFIDALFVELCAQRVGLLASPPTTTQSTQDQIRGLSLSHRGAMMYSKIQADYAKKLNVTIGGEFREAFNSALRQQSQFWESQTTGIHNQFRENSLPPSIVNHDSAAASHPRGIRQCAIILGDRPVSITLLRAWESLRFFGKLKLMIALIWSSIRQPSEKEIREWIESILNDRSGKNDLLTKAMEELGKTFPSLKRVIIEERDEFMVAKLQQTAEALMHNNDRGGEKVIVAVVGAGHCPGMLEKLEQRYVLDTASDGRSRRPERVLPDLVKTKKLIATDDDLASLVTDIVLFDYSYVMDNEFQLPEQIIQ</sequence>
<dbReference type="PANTHER" id="PTHR21530:SF7">
    <property type="entry name" value="TRAB DOMAIN-CONTAINING PROTEIN"/>
    <property type="match status" value="1"/>
</dbReference>
<dbReference type="PANTHER" id="PTHR21530">
    <property type="entry name" value="PHEROMONE SHUTDOWN PROTEIN"/>
    <property type="match status" value="1"/>
</dbReference>